<evidence type="ECO:0000313" key="1">
    <source>
        <dbReference type="EMBL" id="KKL09302.1"/>
    </source>
</evidence>
<dbReference type="EMBL" id="LAZR01042540">
    <property type="protein sequence ID" value="KKL09302.1"/>
    <property type="molecule type" value="Genomic_DNA"/>
</dbReference>
<protein>
    <submittedName>
        <fullName evidence="1">Uncharacterized protein</fullName>
    </submittedName>
</protein>
<reference evidence="1" key="1">
    <citation type="journal article" date="2015" name="Nature">
        <title>Complex archaea that bridge the gap between prokaryotes and eukaryotes.</title>
        <authorList>
            <person name="Spang A."/>
            <person name="Saw J.H."/>
            <person name="Jorgensen S.L."/>
            <person name="Zaremba-Niedzwiedzka K."/>
            <person name="Martijn J."/>
            <person name="Lind A.E."/>
            <person name="van Eijk R."/>
            <person name="Schleper C."/>
            <person name="Guy L."/>
            <person name="Ettema T.J."/>
        </authorList>
    </citation>
    <scope>NUCLEOTIDE SEQUENCE</scope>
</reference>
<sequence length="50" mass="6094">MKDLDDKVFIELMDDRVTLFQIMYFVKKYSNDSELGGEIRELIDRRYETN</sequence>
<proteinExistence type="predicted"/>
<gene>
    <name evidence="1" type="ORF">LCGC14_2567240</name>
</gene>
<name>A0A0F9B6A0_9ZZZZ</name>
<accession>A0A0F9B6A0</accession>
<organism evidence="1">
    <name type="scientific">marine sediment metagenome</name>
    <dbReference type="NCBI Taxonomy" id="412755"/>
    <lineage>
        <taxon>unclassified sequences</taxon>
        <taxon>metagenomes</taxon>
        <taxon>ecological metagenomes</taxon>
    </lineage>
</organism>
<comment type="caution">
    <text evidence="1">The sequence shown here is derived from an EMBL/GenBank/DDBJ whole genome shotgun (WGS) entry which is preliminary data.</text>
</comment>
<dbReference type="AlphaFoldDB" id="A0A0F9B6A0"/>